<reference evidence="1" key="1">
    <citation type="submission" date="2022-01" db="EMBL/GenBank/DDBJ databases">
        <title>Whole genome-based taxonomy of the Shewanellaceae.</title>
        <authorList>
            <person name="Martin-Rodriguez A.J."/>
        </authorList>
    </citation>
    <scope>NUCLEOTIDE SEQUENCE</scope>
    <source>
        <strain evidence="1">DSM 23803</strain>
    </source>
</reference>
<name>A0A9X2CDV5_9GAMM</name>
<dbReference type="Gene3D" id="2.40.10.220">
    <property type="entry name" value="predicted glycosyltransferase like domains"/>
    <property type="match status" value="1"/>
</dbReference>
<evidence type="ECO:0000313" key="1">
    <source>
        <dbReference type="EMBL" id="MCL1105597.1"/>
    </source>
</evidence>
<accession>A0A9X2CDV5</accession>
<dbReference type="EMBL" id="JAKILJ010000020">
    <property type="protein sequence ID" value="MCL1105597.1"/>
    <property type="molecule type" value="Genomic_DNA"/>
</dbReference>
<sequence length="65" mass="7095">MNIEADAEVHVAISIDENLSGILTGTAVKVQQLDGEMTVGVKFSEEHPELKNNLFSHFLVNTANK</sequence>
<evidence type="ECO:0008006" key="3">
    <source>
        <dbReference type="Google" id="ProtNLM"/>
    </source>
</evidence>
<gene>
    <name evidence="1" type="ORF">L2749_10045</name>
</gene>
<keyword evidence="2" id="KW-1185">Reference proteome</keyword>
<comment type="caution">
    <text evidence="1">The sequence shown here is derived from an EMBL/GenBank/DDBJ whole genome shotgun (WGS) entry which is preliminary data.</text>
</comment>
<evidence type="ECO:0000313" key="2">
    <source>
        <dbReference type="Proteomes" id="UP001139408"/>
    </source>
</evidence>
<dbReference type="AlphaFoldDB" id="A0A9X2CDV5"/>
<organism evidence="1 2">
    <name type="scientific">Shewanella algicola</name>
    <dbReference type="NCBI Taxonomy" id="640633"/>
    <lineage>
        <taxon>Bacteria</taxon>
        <taxon>Pseudomonadati</taxon>
        <taxon>Pseudomonadota</taxon>
        <taxon>Gammaproteobacteria</taxon>
        <taxon>Alteromonadales</taxon>
        <taxon>Shewanellaceae</taxon>
        <taxon>Shewanella</taxon>
    </lineage>
</organism>
<proteinExistence type="predicted"/>
<dbReference type="RefSeq" id="WP_188925070.1">
    <property type="nucleotide sequence ID" value="NZ_BMQI01000019.1"/>
</dbReference>
<protein>
    <recommendedName>
        <fullName evidence="3">PilZ domain-containing protein</fullName>
    </recommendedName>
</protein>
<dbReference type="SUPFAM" id="SSF141371">
    <property type="entry name" value="PilZ domain-like"/>
    <property type="match status" value="1"/>
</dbReference>
<dbReference type="Proteomes" id="UP001139408">
    <property type="component" value="Unassembled WGS sequence"/>
</dbReference>